<comment type="caution">
    <text evidence="2">The sequence shown here is derived from an EMBL/GenBank/DDBJ whole genome shotgun (WGS) entry which is preliminary data.</text>
</comment>
<accession>A0ABQ7GTY7</accession>
<dbReference type="Proteomes" id="UP000815325">
    <property type="component" value="Unassembled WGS sequence"/>
</dbReference>
<organism evidence="2 3">
    <name type="scientific">Dunaliella salina</name>
    <name type="common">Green alga</name>
    <name type="synonym">Protococcus salinus</name>
    <dbReference type="NCBI Taxonomy" id="3046"/>
    <lineage>
        <taxon>Eukaryota</taxon>
        <taxon>Viridiplantae</taxon>
        <taxon>Chlorophyta</taxon>
        <taxon>core chlorophytes</taxon>
        <taxon>Chlorophyceae</taxon>
        <taxon>CS clade</taxon>
        <taxon>Chlamydomonadales</taxon>
        <taxon>Dunaliellaceae</taxon>
        <taxon>Dunaliella</taxon>
    </lineage>
</organism>
<evidence type="ECO:0000256" key="1">
    <source>
        <dbReference type="ARBA" id="ARBA00004430"/>
    </source>
</evidence>
<sequence length="568" mass="61410">MLKHAHVHVAGQGSSDQSEDGQAHKALALDVCQGSLSSTHLLHLPQDLLGIIYAAIQDGQKRRAFFHCCKATRTAGAILAQIQSLQVDAETQDLACMCFPKSACMKSLTLGHASNTMSSKAFARLLLALQNPNLHKSALHTVSSLSLKELPLFMSAEDSALLGAACARMERLVSLELDAAPVPATFFQELLQSPRARHQLHSLHIRSVTRSVQSNGTAILPFISQFHGLQALSFQLKSLPMLDASQLSSLTNLRELDVLPKSAPWNVGGLHDVLQSCTQLWKLKVPILGNSEPQTLSSPSLRVLVLESIDVEELPKLFQAFSSLQELSIKRGLTVGIASPAQAAELAAQLGHALSCPGYNVDSLKGELGVPLPDGAAPSRPGDHSFALENVPTSLGGASQDVRILAQCVAPLAGSFLMRSLRRVMIQNFSFWPGAMSDLSTVFPDVEGLEIGASNILLADSIFAEALSGFRRLREVTLGVDFFGNDVEGDFEFLKMSVINACCEAQKLSRDLVFTLALHSGMGSLHKLVLIYNKAVEIANEWYRIAVARYPLIKAHVKVLKTDYGDLF</sequence>
<gene>
    <name evidence="2" type="ORF">DUNSADRAFT_3454</name>
</gene>
<dbReference type="InterPro" id="IPR032675">
    <property type="entry name" value="LRR_dom_sf"/>
</dbReference>
<evidence type="ECO:0000313" key="3">
    <source>
        <dbReference type="Proteomes" id="UP000815325"/>
    </source>
</evidence>
<dbReference type="Gene3D" id="3.80.10.10">
    <property type="entry name" value="Ribonuclease Inhibitor"/>
    <property type="match status" value="1"/>
</dbReference>
<reference evidence="2" key="1">
    <citation type="submission" date="2017-08" db="EMBL/GenBank/DDBJ databases">
        <authorList>
            <person name="Polle J.E."/>
            <person name="Barry K."/>
            <person name="Cushman J."/>
            <person name="Schmutz J."/>
            <person name="Tran D."/>
            <person name="Hathwaick L.T."/>
            <person name="Yim W.C."/>
            <person name="Jenkins J."/>
            <person name="Mckie-Krisberg Z.M."/>
            <person name="Prochnik S."/>
            <person name="Lindquist E."/>
            <person name="Dockter R.B."/>
            <person name="Adam C."/>
            <person name="Molina H."/>
            <person name="Bunkerborg J."/>
            <person name="Jin E."/>
            <person name="Buchheim M."/>
            <person name="Magnuson J."/>
        </authorList>
    </citation>
    <scope>NUCLEOTIDE SEQUENCE</scope>
    <source>
        <strain evidence="2">CCAP 19/18</strain>
    </source>
</reference>
<name>A0ABQ7GTY7_DUNSA</name>
<dbReference type="EMBL" id="MU069592">
    <property type="protein sequence ID" value="KAF5838083.1"/>
    <property type="molecule type" value="Genomic_DNA"/>
</dbReference>
<evidence type="ECO:0000313" key="2">
    <source>
        <dbReference type="EMBL" id="KAF5838083.1"/>
    </source>
</evidence>
<protein>
    <submittedName>
        <fullName evidence="2">Uncharacterized protein</fullName>
    </submittedName>
</protein>
<proteinExistence type="predicted"/>
<comment type="subcellular location">
    <subcellularLocation>
        <location evidence="1">Cytoplasm</location>
        <location evidence="1">Cytoskeleton</location>
        <location evidence="1">Cilium axoneme</location>
    </subcellularLocation>
</comment>
<dbReference type="SUPFAM" id="SSF52047">
    <property type="entry name" value="RNI-like"/>
    <property type="match status" value="1"/>
</dbReference>
<keyword evidence="3" id="KW-1185">Reference proteome</keyword>